<organism evidence="2 3">
    <name type="scientific">Strongylus vulgaris</name>
    <name type="common">Blood worm</name>
    <dbReference type="NCBI Taxonomy" id="40348"/>
    <lineage>
        <taxon>Eukaryota</taxon>
        <taxon>Metazoa</taxon>
        <taxon>Ecdysozoa</taxon>
        <taxon>Nematoda</taxon>
        <taxon>Chromadorea</taxon>
        <taxon>Rhabditida</taxon>
        <taxon>Rhabditina</taxon>
        <taxon>Rhabditomorpha</taxon>
        <taxon>Strongyloidea</taxon>
        <taxon>Strongylidae</taxon>
        <taxon>Strongylus</taxon>
    </lineage>
</organism>
<evidence type="ECO:0000313" key="2">
    <source>
        <dbReference type="EMBL" id="VDM69856.1"/>
    </source>
</evidence>
<dbReference type="OrthoDB" id="5875811at2759"/>
<dbReference type="AlphaFoldDB" id="A0A3P7IJL2"/>
<dbReference type="PANTHER" id="PTHR21592">
    <property type="entry name" value="CHROMOSOME UNDETERMINED SCAFFOLD_25, WHOLE GENOME SHOTGUN SEQUENCE"/>
    <property type="match status" value="1"/>
</dbReference>
<reference evidence="2 3" key="1">
    <citation type="submission" date="2018-11" db="EMBL/GenBank/DDBJ databases">
        <authorList>
            <consortium name="Pathogen Informatics"/>
        </authorList>
    </citation>
    <scope>NUCLEOTIDE SEQUENCE [LARGE SCALE GENOMIC DNA]</scope>
</reference>
<feature type="region of interest" description="Disordered" evidence="1">
    <location>
        <begin position="34"/>
        <end position="57"/>
    </location>
</feature>
<dbReference type="InterPro" id="IPR004296">
    <property type="entry name" value="DUF236"/>
</dbReference>
<proteinExistence type="predicted"/>
<evidence type="ECO:0000313" key="3">
    <source>
        <dbReference type="Proteomes" id="UP000270094"/>
    </source>
</evidence>
<dbReference type="Proteomes" id="UP000270094">
    <property type="component" value="Unassembled WGS sequence"/>
</dbReference>
<gene>
    <name evidence="2" type="ORF">SVUK_LOCUS4854</name>
</gene>
<name>A0A3P7IJL2_STRVU</name>
<accession>A0A3P7IJL2</accession>
<dbReference type="EMBL" id="UYYB01013786">
    <property type="protein sequence ID" value="VDM69856.1"/>
    <property type="molecule type" value="Genomic_DNA"/>
</dbReference>
<dbReference type="Pfam" id="PF03057">
    <property type="entry name" value="DUF236"/>
    <property type="match status" value="3"/>
</dbReference>
<evidence type="ECO:0000256" key="1">
    <source>
        <dbReference type="SAM" id="MobiDB-lite"/>
    </source>
</evidence>
<dbReference type="PANTHER" id="PTHR21592:SF23">
    <property type="entry name" value="DAUER UP-REGULATED"/>
    <property type="match status" value="1"/>
</dbReference>
<protein>
    <submittedName>
        <fullName evidence="2">Uncharacterized protein</fullName>
    </submittedName>
</protein>
<sequence length="146" mass="15316">MIRAPKVGGKAATWDPNYQTLAGLNNDEVFKAKDDGKFKGGGGGASPNIKAPKVGGKAATWDPNYQTLAGLKNEDIFKPKGGGGYKGGGGGIKLGGGGMPKVQKPAQHKVVATNDPNYQTLAGINADVFGEDKKKKQRNIDRWATY</sequence>
<keyword evidence="3" id="KW-1185">Reference proteome</keyword>